<evidence type="ECO:0000313" key="2">
    <source>
        <dbReference type="Proteomes" id="UP001320706"/>
    </source>
</evidence>
<protein>
    <submittedName>
        <fullName evidence="1">Serine/threonine protein kinase, CMGC, dual-specificity</fullName>
        <ecNumber evidence="1">2.7.12.1</ecNumber>
    </submittedName>
</protein>
<keyword evidence="1" id="KW-0808">Transferase</keyword>
<keyword evidence="1" id="KW-0418">Kinase</keyword>
<accession>A0ACC3SJW2</accession>
<proteinExistence type="predicted"/>
<gene>
    <name evidence="1" type="primary">POM1_1</name>
    <name evidence="1" type="ORF">M8818_002040</name>
</gene>
<comment type="caution">
    <text evidence="1">The sequence shown here is derived from an EMBL/GenBank/DDBJ whole genome shotgun (WGS) entry which is preliminary data.</text>
</comment>
<name>A0ACC3SJW2_9PEZI</name>
<dbReference type="EC" id="2.7.12.1" evidence="1"/>
<keyword evidence="2" id="KW-1185">Reference proteome</keyword>
<keyword evidence="1" id="KW-0723">Serine/threonine-protein kinase</keyword>
<sequence length="325" mass="35252">MEVASRNQTSSPEGRARRKFQRTADTSDNFSFRKPSLPASAMRTAEPRQAPPFNRRRSILRDNKPPMGPRPQESSPSKRIFSEGTARSFLPNSASEPVLQMNKIGNDDSFGFGDTSMTTTSHSSVKAGPYEFLPPVSFDDFQTSIASYEPQMSPQLSEFPIPGRGGLNNNSAGNNMARTQGLADTASGSSTSASRQPRNQQFARRFSHVPRQTSQAQQDTQQLPPPPSLPLSLRTRRQSQVPTATAPPASVTRTPRKSVGPGILANMGQNRRAPQDQATNSAMASSAISRTPSLSKTPRRTTMGANRPGAQKPSRCNPFLGRTPA</sequence>
<dbReference type="EMBL" id="JAMKPW020000008">
    <property type="protein sequence ID" value="KAK8215419.1"/>
    <property type="molecule type" value="Genomic_DNA"/>
</dbReference>
<evidence type="ECO:0000313" key="1">
    <source>
        <dbReference type="EMBL" id="KAK8215419.1"/>
    </source>
</evidence>
<reference evidence="1" key="1">
    <citation type="submission" date="2024-02" db="EMBL/GenBank/DDBJ databases">
        <title>Metagenome Assembled Genome of Zalaria obscura JY119.</title>
        <authorList>
            <person name="Vighnesh L."/>
            <person name="Jagadeeshwari U."/>
            <person name="Venkata Ramana C."/>
            <person name="Sasikala C."/>
        </authorList>
    </citation>
    <scope>NUCLEOTIDE SEQUENCE</scope>
    <source>
        <strain evidence="1">JY119</strain>
    </source>
</reference>
<dbReference type="Proteomes" id="UP001320706">
    <property type="component" value="Unassembled WGS sequence"/>
</dbReference>
<organism evidence="1 2">
    <name type="scientific">Zalaria obscura</name>
    <dbReference type="NCBI Taxonomy" id="2024903"/>
    <lineage>
        <taxon>Eukaryota</taxon>
        <taxon>Fungi</taxon>
        <taxon>Dikarya</taxon>
        <taxon>Ascomycota</taxon>
        <taxon>Pezizomycotina</taxon>
        <taxon>Dothideomycetes</taxon>
        <taxon>Dothideomycetidae</taxon>
        <taxon>Dothideales</taxon>
        <taxon>Zalariaceae</taxon>
        <taxon>Zalaria</taxon>
    </lineage>
</organism>